<comment type="subunit">
    <text evidence="4 21">The main subunits of complex b-c1 are: cytochrome b, cytochrome c1 and the Rieske protein.</text>
</comment>
<dbReference type="Pfam" id="PF10399">
    <property type="entry name" value="UCR_Fe-S_N"/>
    <property type="match status" value="1"/>
</dbReference>
<comment type="miscellaneous">
    <text evidence="20">The Rieske protein is a high potential 2Fe-2S protein.</text>
</comment>
<evidence type="ECO:0000313" key="24">
    <source>
        <dbReference type="Proteomes" id="UP000183208"/>
    </source>
</evidence>
<evidence type="ECO:0000256" key="12">
    <source>
        <dbReference type="ARBA" id="ARBA00022967"/>
    </source>
</evidence>
<evidence type="ECO:0000256" key="18">
    <source>
        <dbReference type="ARBA" id="ARBA00023157"/>
    </source>
</evidence>
<evidence type="ECO:0000256" key="17">
    <source>
        <dbReference type="ARBA" id="ARBA00023136"/>
    </source>
</evidence>
<keyword evidence="12" id="KW-1278">Translocase</keyword>
<keyword evidence="9 20" id="KW-0812">Transmembrane</keyword>
<gene>
    <name evidence="23" type="ORF">SAMN05444171_5263</name>
</gene>
<evidence type="ECO:0000256" key="14">
    <source>
        <dbReference type="ARBA" id="ARBA00022989"/>
    </source>
</evidence>
<sequence length="246" mass="25977">MHRCEPIAGLRSPGKGANRTILDCLFRLSGRDNAVVLPPRGPRAPAASSGRAFRVCGAVPLAADEKGLGIVTTASSADHPTRRDFLFVATGAVAAVGAAATVWPLISQMNPDASTIAAGAPIEVDLAPIAEGQDIKVFWRGKPIYISHRTKKQIDEARSVPVSSLPDPATDQSRVKDGHDQWLVVIGICTHLGCIPIAHEGNYDGFFCPCHGSQYDSSGRIRQGPAPANLPVPPYAFVSDSKIQIG</sequence>
<dbReference type="InterPro" id="IPR005805">
    <property type="entry name" value="Rieske_Fe-S_prot_C"/>
</dbReference>
<dbReference type="Proteomes" id="UP000183208">
    <property type="component" value="Unassembled WGS sequence"/>
</dbReference>
<evidence type="ECO:0000256" key="7">
    <source>
        <dbReference type="ARBA" id="ARBA00022448"/>
    </source>
</evidence>
<keyword evidence="16" id="KW-0411">Iron-sulfur</keyword>
<keyword evidence="10" id="KW-0001">2Fe-2S</keyword>
<evidence type="ECO:0000256" key="3">
    <source>
        <dbReference type="ARBA" id="ARBA00010651"/>
    </source>
</evidence>
<dbReference type="GO" id="GO:0051537">
    <property type="term" value="F:2 iron, 2 sulfur cluster binding"/>
    <property type="evidence" value="ECO:0007669"/>
    <property type="project" value="UniProtKB-KW"/>
</dbReference>
<comment type="catalytic activity">
    <reaction evidence="19 20">
        <text>a quinol + 2 Fe(III)-[cytochrome c](out) = a quinone + 2 Fe(II)-[cytochrome c](out) + 2 H(+)(out)</text>
        <dbReference type="Rhea" id="RHEA:11484"/>
        <dbReference type="Rhea" id="RHEA-COMP:10350"/>
        <dbReference type="Rhea" id="RHEA-COMP:14399"/>
        <dbReference type="ChEBI" id="CHEBI:15378"/>
        <dbReference type="ChEBI" id="CHEBI:24646"/>
        <dbReference type="ChEBI" id="CHEBI:29033"/>
        <dbReference type="ChEBI" id="CHEBI:29034"/>
        <dbReference type="ChEBI" id="CHEBI:132124"/>
        <dbReference type="EC" id="7.1.1.8"/>
    </reaction>
</comment>
<dbReference type="PRINTS" id="PR00162">
    <property type="entry name" value="RIESKE"/>
</dbReference>
<feature type="domain" description="Rieske" evidence="22">
    <location>
        <begin position="157"/>
        <end position="244"/>
    </location>
</feature>
<evidence type="ECO:0000256" key="15">
    <source>
        <dbReference type="ARBA" id="ARBA00023004"/>
    </source>
</evidence>
<evidence type="ECO:0000256" key="20">
    <source>
        <dbReference type="RuleBase" id="RU004494"/>
    </source>
</evidence>
<evidence type="ECO:0000256" key="8">
    <source>
        <dbReference type="ARBA" id="ARBA00022475"/>
    </source>
</evidence>
<keyword evidence="8" id="KW-1003">Cell membrane</keyword>
<evidence type="ECO:0000256" key="6">
    <source>
        <dbReference type="ARBA" id="ARBA00019816"/>
    </source>
</evidence>
<reference evidence="23 24" key="1">
    <citation type="submission" date="2016-10" db="EMBL/GenBank/DDBJ databases">
        <authorList>
            <person name="de Groot N.N."/>
        </authorList>
    </citation>
    <scope>NUCLEOTIDE SEQUENCE [LARGE SCALE GENOMIC DNA]</scope>
    <source>
        <strain evidence="23 24">GAS522</strain>
    </source>
</reference>
<comment type="similarity">
    <text evidence="3">Belongs to the Rieske iron-sulfur protein family.</text>
</comment>
<dbReference type="Gene3D" id="1.20.5.510">
    <property type="entry name" value="Single helix bin"/>
    <property type="match status" value="1"/>
</dbReference>
<dbReference type="GO" id="GO:0005886">
    <property type="term" value="C:plasma membrane"/>
    <property type="evidence" value="ECO:0007669"/>
    <property type="project" value="UniProtKB-SubCell"/>
</dbReference>
<evidence type="ECO:0000256" key="11">
    <source>
        <dbReference type="ARBA" id="ARBA00022723"/>
    </source>
</evidence>
<dbReference type="PROSITE" id="PS51296">
    <property type="entry name" value="RIESKE"/>
    <property type="match status" value="1"/>
</dbReference>
<keyword evidence="17 20" id="KW-0472">Membrane</keyword>
<comment type="function">
    <text evidence="1">Component of the ubiquinol-cytochrome c reductase complex (complex III or cytochrome b-c1 complex), which is a respiratory chain that generates an electrochemical potential coupled to ATP synthesis.</text>
</comment>
<dbReference type="GO" id="GO:0008121">
    <property type="term" value="F:quinol-cytochrome-c reductase activity"/>
    <property type="evidence" value="ECO:0007669"/>
    <property type="project" value="UniProtKB-EC"/>
</dbReference>
<keyword evidence="14 20" id="KW-1133">Transmembrane helix</keyword>
<proteinExistence type="inferred from homology"/>
<dbReference type="InterPro" id="IPR014349">
    <property type="entry name" value="Rieske_Fe-S_prot"/>
</dbReference>
<accession>A0A1H5DRU4</accession>
<dbReference type="InterPro" id="IPR036922">
    <property type="entry name" value="Rieske_2Fe-2S_sf"/>
</dbReference>
<evidence type="ECO:0000256" key="2">
    <source>
        <dbReference type="ARBA" id="ARBA00004162"/>
    </source>
</evidence>
<evidence type="ECO:0000256" key="19">
    <source>
        <dbReference type="ARBA" id="ARBA00029351"/>
    </source>
</evidence>
<keyword evidence="11" id="KW-0479">Metal-binding</keyword>
<evidence type="ECO:0000313" key="23">
    <source>
        <dbReference type="EMBL" id="SED81573.1"/>
    </source>
</evidence>
<evidence type="ECO:0000256" key="5">
    <source>
        <dbReference type="ARBA" id="ARBA00012951"/>
    </source>
</evidence>
<evidence type="ECO:0000256" key="9">
    <source>
        <dbReference type="ARBA" id="ARBA00022692"/>
    </source>
</evidence>
<dbReference type="EMBL" id="FNTI01000001">
    <property type="protein sequence ID" value="SED81573.1"/>
    <property type="molecule type" value="Genomic_DNA"/>
</dbReference>
<dbReference type="Gene3D" id="2.102.10.10">
    <property type="entry name" value="Rieske [2Fe-2S] iron-sulphur domain"/>
    <property type="match status" value="1"/>
</dbReference>
<comment type="cofactor">
    <cofactor evidence="20">
        <name>[2Fe-2S] cluster</name>
        <dbReference type="ChEBI" id="CHEBI:190135"/>
    </cofactor>
    <text evidence="20">Binds 1 [2Fe-2S] cluster per subunit.</text>
</comment>
<dbReference type="InterPro" id="IPR019546">
    <property type="entry name" value="TAT_signal_bac_arc"/>
</dbReference>
<feature type="transmembrane region" description="Helical" evidence="20">
    <location>
        <begin position="85"/>
        <end position="106"/>
    </location>
</feature>
<evidence type="ECO:0000256" key="1">
    <source>
        <dbReference type="ARBA" id="ARBA00002444"/>
    </source>
</evidence>
<dbReference type="PANTHER" id="PTHR10134">
    <property type="entry name" value="CYTOCHROME B-C1 COMPLEX SUBUNIT RIESKE, MITOCHONDRIAL"/>
    <property type="match status" value="1"/>
</dbReference>
<keyword evidence="15" id="KW-0408">Iron</keyword>
<evidence type="ECO:0000256" key="13">
    <source>
        <dbReference type="ARBA" id="ARBA00022982"/>
    </source>
</evidence>
<dbReference type="SUPFAM" id="SSF50022">
    <property type="entry name" value="ISP domain"/>
    <property type="match status" value="1"/>
</dbReference>
<keyword evidence="13 20" id="KW-0249">Electron transport</keyword>
<dbReference type="AlphaFoldDB" id="A0A1H5DRU4"/>
<evidence type="ECO:0000256" key="21">
    <source>
        <dbReference type="RuleBase" id="RU004497"/>
    </source>
</evidence>
<dbReference type="FunFam" id="2.102.10.10:FF:000001">
    <property type="entry name" value="Cytochrome b-c1 complex subunit Rieske, mitochondrial"/>
    <property type="match status" value="1"/>
</dbReference>
<evidence type="ECO:0000256" key="10">
    <source>
        <dbReference type="ARBA" id="ARBA00022714"/>
    </source>
</evidence>
<evidence type="ECO:0000259" key="22">
    <source>
        <dbReference type="PROSITE" id="PS51296"/>
    </source>
</evidence>
<dbReference type="NCBIfam" id="TIGR01416">
    <property type="entry name" value="Rieske_proteo"/>
    <property type="match status" value="1"/>
</dbReference>
<dbReference type="CDD" id="cd03470">
    <property type="entry name" value="Rieske_cytochrome_bc1"/>
    <property type="match status" value="1"/>
</dbReference>
<dbReference type="GO" id="GO:0046872">
    <property type="term" value="F:metal ion binding"/>
    <property type="evidence" value="ECO:0007669"/>
    <property type="project" value="UniProtKB-KW"/>
</dbReference>
<keyword evidence="7 20" id="KW-0813">Transport</keyword>
<dbReference type="NCBIfam" id="TIGR01409">
    <property type="entry name" value="TAT_signal_seq"/>
    <property type="match status" value="1"/>
</dbReference>
<dbReference type="Pfam" id="PF00355">
    <property type="entry name" value="Rieske"/>
    <property type="match status" value="1"/>
</dbReference>
<evidence type="ECO:0000256" key="16">
    <source>
        <dbReference type="ARBA" id="ARBA00023014"/>
    </source>
</evidence>
<keyword evidence="18" id="KW-1015">Disulfide bond</keyword>
<dbReference type="InterPro" id="IPR019470">
    <property type="entry name" value="Ubiq_cytC_Rdtase_Fe-S_su_TAT"/>
</dbReference>
<dbReference type="InterPro" id="IPR006317">
    <property type="entry name" value="Ubiquinol_cyt_c_Rdtase_Fe-S-su"/>
</dbReference>
<dbReference type="InterPro" id="IPR017941">
    <property type="entry name" value="Rieske_2Fe-2S"/>
</dbReference>
<comment type="subcellular location">
    <subcellularLocation>
        <location evidence="2">Cell membrane</location>
        <topology evidence="2">Single-pass membrane protein</topology>
    </subcellularLocation>
</comment>
<name>A0A1H5DRU4_9BRAD</name>
<organism evidence="23 24">
    <name type="scientific">Bradyrhizobium lablabi</name>
    <dbReference type="NCBI Taxonomy" id="722472"/>
    <lineage>
        <taxon>Bacteria</taxon>
        <taxon>Pseudomonadati</taxon>
        <taxon>Pseudomonadota</taxon>
        <taxon>Alphaproteobacteria</taxon>
        <taxon>Hyphomicrobiales</taxon>
        <taxon>Nitrobacteraceae</taxon>
        <taxon>Bradyrhizobium</taxon>
    </lineage>
</organism>
<evidence type="ECO:0000256" key="4">
    <source>
        <dbReference type="ARBA" id="ARBA00011649"/>
    </source>
</evidence>
<dbReference type="EC" id="7.1.1.8" evidence="5 20"/>
<protein>
    <recommendedName>
        <fullName evidence="6 20">Ubiquinol-cytochrome c reductase iron-sulfur subunit</fullName>
        <ecNumber evidence="5 20">7.1.1.8</ecNumber>
    </recommendedName>
</protein>